<keyword evidence="12" id="KW-1185">Reference proteome</keyword>
<reference evidence="12" key="2">
    <citation type="submission" date="2009-11" db="EMBL/GenBank/DDBJ databases">
        <title>The Genome Sequence of Allomyces macrogynus strain ATCC 38327.</title>
        <authorList>
            <consortium name="The Broad Institute Genome Sequencing Platform"/>
            <person name="Russ C."/>
            <person name="Cuomo C."/>
            <person name="Shea T."/>
            <person name="Young S.K."/>
            <person name="Zeng Q."/>
            <person name="Koehrsen M."/>
            <person name="Haas B."/>
            <person name="Borodovsky M."/>
            <person name="Guigo R."/>
            <person name="Alvarado L."/>
            <person name="Berlin A."/>
            <person name="Borenstein D."/>
            <person name="Chen Z."/>
            <person name="Engels R."/>
            <person name="Freedman E."/>
            <person name="Gellesch M."/>
            <person name="Goldberg J."/>
            <person name="Griggs A."/>
            <person name="Gujja S."/>
            <person name="Heiman D."/>
            <person name="Hepburn T."/>
            <person name="Howarth C."/>
            <person name="Jen D."/>
            <person name="Larson L."/>
            <person name="Lewis B."/>
            <person name="Mehta T."/>
            <person name="Park D."/>
            <person name="Pearson M."/>
            <person name="Roberts A."/>
            <person name="Saif S."/>
            <person name="Shenoy N."/>
            <person name="Sisk P."/>
            <person name="Stolte C."/>
            <person name="Sykes S."/>
            <person name="Walk T."/>
            <person name="White J."/>
            <person name="Yandava C."/>
            <person name="Burger G."/>
            <person name="Gray M.W."/>
            <person name="Holland P.W.H."/>
            <person name="King N."/>
            <person name="Lang F.B.F."/>
            <person name="Roger A.J."/>
            <person name="Ruiz-Trillo I."/>
            <person name="Lander E."/>
            <person name="Nusbaum C."/>
        </authorList>
    </citation>
    <scope>NUCLEOTIDE SEQUENCE [LARGE SCALE GENOMIC DNA]</scope>
    <source>
        <strain evidence="12">ATCC 38327</strain>
    </source>
</reference>
<evidence type="ECO:0000256" key="7">
    <source>
        <dbReference type="ARBA" id="ARBA00023132"/>
    </source>
</evidence>
<evidence type="ECO:0000256" key="3">
    <source>
        <dbReference type="ARBA" id="ARBA00022448"/>
    </source>
</evidence>
<dbReference type="eggNOG" id="KOG2412">
    <property type="taxonomic scope" value="Eukaryota"/>
</dbReference>
<dbReference type="Proteomes" id="UP000054350">
    <property type="component" value="Unassembled WGS sequence"/>
</dbReference>
<dbReference type="VEuPathDB" id="FungiDB:AMAG_04302"/>
<reference evidence="11 12" key="1">
    <citation type="submission" date="2009-11" db="EMBL/GenBank/DDBJ databases">
        <title>Annotation of Allomyces macrogynus ATCC 38327.</title>
        <authorList>
            <consortium name="The Broad Institute Genome Sequencing Platform"/>
            <person name="Russ C."/>
            <person name="Cuomo C."/>
            <person name="Burger G."/>
            <person name="Gray M.W."/>
            <person name="Holland P.W.H."/>
            <person name="King N."/>
            <person name="Lang F.B.F."/>
            <person name="Roger A.J."/>
            <person name="Ruiz-Trillo I."/>
            <person name="Young S.K."/>
            <person name="Zeng Q."/>
            <person name="Gargeya S."/>
            <person name="Fitzgerald M."/>
            <person name="Haas B."/>
            <person name="Abouelleil A."/>
            <person name="Alvarado L."/>
            <person name="Arachchi H.M."/>
            <person name="Berlin A."/>
            <person name="Chapman S.B."/>
            <person name="Gearin G."/>
            <person name="Goldberg J."/>
            <person name="Griggs A."/>
            <person name="Gujja S."/>
            <person name="Hansen M."/>
            <person name="Heiman D."/>
            <person name="Howarth C."/>
            <person name="Larimer J."/>
            <person name="Lui A."/>
            <person name="MacDonald P.J.P."/>
            <person name="McCowen C."/>
            <person name="Montmayeur A."/>
            <person name="Murphy C."/>
            <person name="Neiman D."/>
            <person name="Pearson M."/>
            <person name="Priest M."/>
            <person name="Roberts A."/>
            <person name="Saif S."/>
            <person name="Shea T."/>
            <person name="Sisk P."/>
            <person name="Stolte C."/>
            <person name="Sykes S."/>
            <person name="Wortman J."/>
            <person name="Nusbaum C."/>
            <person name="Birren B."/>
        </authorList>
    </citation>
    <scope>NUCLEOTIDE SEQUENCE [LARGE SCALE GENOMIC DNA]</scope>
    <source>
        <strain evidence="11 12">ATCC 38327</strain>
    </source>
</reference>
<comment type="subcellular location">
    <subcellularLocation>
        <location evidence="1">Nucleus</location>
        <location evidence="1">Nuclear pore complex</location>
    </subcellularLocation>
</comment>
<keyword evidence="4" id="KW-0509">mRNA transport</keyword>
<dbReference type="STRING" id="578462.A0A0L0S814"/>
<accession>A0A0L0S814</accession>
<sequence length="273" mass="30672">MAIIPRMKTEINPYFKAAVHRDFTKSVRKEVTVAVGQITNTVTVIKNVFKKLDAVLARAQQQSPQHYAYALNQTAKSFARQAETEIGTAVHRAFAFAHVLVLLFWPHPELKDYVLARLYKKCPYLIPHYPGVPVNATPEERKAKLRIKPDEDVNLYLERMAGDAALLAAIAQTEPLIKAAANPVGIGWVWTYLARVVNMPPRQPTAVLVRTVLQIAGHALLTTYRRQAYKLLAVIAQDMLPKCPRSAVAECTRLQMLLEKPLERPEGKTPAYE</sequence>
<evidence type="ECO:0000256" key="9">
    <source>
        <dbReference type="ARBA" id="ARBA00026227"/>
    </source>
</evidence>
<gene>
    <name evidence="11" type="ORF">AMAG_04302</name>
</gene>
<keyword evidence="6" id="KW-0811">Translocation</keyword>
<keyword evidence="3" id="KW-0813">Transport</keyword>
<evidence type="ECO:0000256" key="8">
    <source>
        <dbReference type="ARBA" id="ARBA00023242"/>
    </source>
</evidence>
<evidence type="ECO:0000256" key="5">
    <source>
        <dbReference type="ARBA" id="ARBA00022927"/>
    </source>
</evidence>
<evidence type="ECO:0000256" key="10">
    <source>
        <dbReference type="ARBA" id="ARBA00029983"/>
    </source>
</evidence>
<organism evidence="11 12">
    <name type="scientific">Allomyces macrogynus (strain ATCC 38327)</name>
    <name type="common">Allomyces javanicus var. macrogynus</name>
    <dbReference type="NCBI Taxonomy" id="578462"/>
    <lineage>
        <taxon>Eukaryota</taxon>
        <taxon>Fungi</taxon>
        <taxon>Fungi incertae sedis</taxon>
        <taxon>Blastocladiomycota</taxon>
        <taxon>Blastocladiomycetes</taxon>
        <taxon>Blastocladiales</taxon>
        <taxon>Blastocladiaceae</taxon>
        <taxon>Allomyces</taxon>
    </lineage>
</organism>
<dbReference type="EMBL" id="GG745333">
    <property type="protein sequence ID" value="KNE58748.1"/>
    <property type="molecule type" value="Genomic_DNA"/>
</dbReference>
<proteinExistence type="inferred from homology"/>
<dbReference type="GO" id="GO:0005543">
    <property type="term" value="F:phospholipid binding"/>
    <property type="evidence" value="ECO:0007669"/>
    <property type="project" value="TreeGrafter"/>
</dbReference>
<dbReference type="OrthoDB" id="420884at2759"/>
<evidence type="ECO:0000256" key="6">
    <source>
        <dbReference type="ARBA" id="ARBA00023010"/>
    </source>
</evidence>
<dbReference type="Pfam" id="PF07817">
    <property type="entry name" value="GLE1"/>
    <property type="match status" value="1"/>
</dbReference>
<keyword evidence="5" id="KW-0653">Protein transport</keyword>
<evidence type="ECO:0000256" key="1">
    <source>
        <dbReference type="ARBA" id="ARBA00004567"/>
    </source>
</evidence>
<name>A0A0L0S814_ALLM3</name>
<dbReference type="Gene3D" id="1.25.40.510">
    <property type="entry name" value="GLE1-like"/>
    <property type="match status" value="1"/>
</dbReference>
<keyword evidence="7" id="KW-0906">Nuclear pore complex</keyword>
<dbReference type="GO" id="GO:0016973">
    <property type="term" value="P:poly(A)+ mRNA export from nucleus"/>
    <property type="evidence" value="ECO:0007669"/>
    <property type="project" value="InterPro"/>
</dbReference>
<evidence type="ECO:0000313" key="12">
    <source>
        <dbReference type="Proteomes" id="UP000054350"/>
    </source>
</evidence>
<keyword evidence="8" id="KW-0539">Nucleus</keyword>
<dbReference type="AlphaFoldDB" id="A0A0L0S814"/>
<dbReference type="GO" id="GO:0015031">
    <property type="term" value="P:protein transport"/>
    <property type="evidence" value="ECO:0007669"/>
    <property type="project" value="UniProtKB-KW"/>
</dbReference>
<dbReference type="GO" id="GO:0005737">
    <property type="term" value="C:cytoplasm"/>
    <property type="evidence" value="ECO:0007669"/>
    <property type="project" value="TreeGrafter"/>
</dbReference>
<comment type="similarity">
    <text evidence="2">Belongs to the GLE1 family.</text>
</comment>
<dbReference type="GO" id="GO:0044614">
    <property type="term" value="C:nuclear pore cytoplasmic filaments"/>
    <property type="evidence" value="ECO:0007669"/>
    <property type="project" value="TreeGrafter"/>
</dbReference>
<evidence type="ECO:0000256" key="4">
    <source>
        <dbReference type="ARBA" id="ARBA00022816"/>
    </source>
</evidence>
<dbReference type="GO" id="GO:0031369">
    <property type="term" value="F:translation initiation factor binding"/>
    <property type="evidence" value="ECO:0007669"/>
    <property type="project" value="TreeGrafter"/>
</dbReference>
<dbReference type="InterPro" id="IPR038506">
    <property type="entry name" value="GLE1-like_sf"/>
</dbReference>
<evidence type="ECO:0000313" key="11">
    <source>
        <dbReference type="EMBL" id="KNE58748.1"/>
    </source>
</evidence>
<dbReference type="PANTHER" id="PTHR12960">
    <property type="entry name" value="GLE-1-RELATED"/>
    <property type="match status" value="1"/>
</dbReference>
<feature type="non-terminal residue" evidence="11">
    <location>
        <position position="1"/>
    </location>
</feature>
<dbReference type="InterPro" id="IPR012476">
    <property type="entry name" value="GLE1"/>
</dbReference>
<protein>
    <recommendedName>
        <fullName evidence="9">mRNA export factor GLE1</fullName>
    </recommendedName>
    <alternativeName>
        <fullName evidence="10">Nucleoporin GLE1</fullName>
    </alternativeName>
</protein>
<dbReference type="PANTHER" id="PTHR12960:SF0">
    <property type="entry name" value="MRNA EXPORT FACTOR GLE1"/>
    <property type="match status" value="1"/>
</dbReference>
<evidence type="ECO:0000256" key="2">
    <source>
        <dbReference type="ARBA" id="ARBA00011056"/>
    </source>
</evidence>
<dbReference type="GO" id="GO:0000822">
    <property type="term" value="F:inositol hexakisphosphate binding"/>
    <property type="evidence" value="ECO:0007669"/>
    <property type="project" value="TreeGrafter"/>
</dbReference>